<feature type="domain" description="Gp28/Gp37-like" evidence="1">
    <location>
        <begin position="3"/>
        <end position="343"/>
    </location>
</feature>
<dbReference type="InterPro" id="IPR029432">
    <property type="entry name" value="Gp28/Gp37-like_dom"/>
</dbReference>
<protein>
    <submittedName>
        <fullName evidence="2">Siphovirus ReqiPepy6 Gp37-like family protein</fullName>
    </submittedName>
</protein>
<dbReference type="RefSeq" id="WP_262428955.1">
    <property type="nucleotide sequence ID" value="NZ_JACRTG010000012.1"/>
</dbReference>
<name>A0A926IEL3_9FIRM</name>
<reference evidence="2" key="1">
    <citation type="submission" date="2020-08" db="EMBL/GenBank/DDBJ databases">
        <title>Genome public.</title>
        <authorList>
            <person name="Liu C."/>
            <person name="Sun Q."/>
        </authorList>
    </citation>
    <scope>NUCLEOTIDE SEQUENCE</scope>
    <source>
        <strain evidence="2">BX21</strain>
    </source>
</reference>
<comment type="caution">
    <text evidence="2">The sequence shown here is derived from an EMBL/GenBank/DDBJ whole genome shotgun (WGS) entry which is preliminary data.</text>
</comment>
<evidence type="ECO:0000259" key="1">
    <source>
        <dbReference type="Pfam" id="PF14594"/>
    </source>
</evidence>
<sequence length="365" mass="41642">MLPIRILSPTLDLQGEIDNYLSFSFCRKYYTSGDFQLVTNRKVQNADKLNINQLIMLGADTRKVGIIRYKEIKTNEKGEEILTVKGPTLGAILRQRITIPPDGEAYDVQDSNAETVMKHYVKRNCFDISGMEFPMLKISPNQNQGEKIKWQSRYKNLEEELELISRLTNLGWHIYLDFKLKRWIFDIYNGRNFSASQNINPPVIFSPEFDNVKSQEYIDSLVGVGNFAIVAGQGEGVERKIVMTGSDAAGLDKHVIFVDARDIKDSADLEVRGQSKLNEYKRTISFKSEVLPTGPFQYEKDWNLGDVVTVQNKDWAITMDTRITEVTEIYEAGGFKLNVCFGESLPTLTERFKLSLGEMKIESTK</sequence>
<keyword evidence="3" id="KW-1185">Reference proteome</keyword>
<dbReference type="Pfam" id="PF14594">
    <property type="entry name" value="Sipho_Gp37"/>
    <property type="match status" value="1"/>
</dbReference>
<evidence type="ECO:0000313" key="2">
    <source>
        <dbReference type="EMBL" id="MBC8587502.1"/>
    </source>
</evidence>
<gene>
    <name evidence="2" type="ORF">H8707_04515</name>
</gene>
<dbReference type="Proteomes" id="UP000601171">
    <property type="component" value="Unassembled WGS sequence"/>
</dbReference>
<organism evidence="2 3">
    <name type="scientific">Paratissierella segnis</name>
    <dbReference type="NCBI Taxonomy" id="2763679"/>
    <lineage>
        <taxon>Bacteria</taxon>
        <taxon>Bacillati</taxon>
        <taxon>Bacillota</taxon>
        <taxon>Tissierellia</taxon>
        <taxon>Tissierellales</taxon>
        <taxon>Tissierellaceae</taxon>
        <taxon>Paratissierella</taxon>
    </lineage>
</organism>
<accession>A0A926IEL3</accession>
<dbReference type="EMBL" id="JACRTG010000012">
    <property type="protein sequence ID" value="MBC8587502.1"/>
    <property type="molecule type" value="Genomic_DNA"/>
</dbReference>
<proteinExistence type="predicted"/>
<evidence type="ECO:0000313" key="3">
    <source>
        <dbReference type="Proteomes" id="UP000601171"/>
    </source>
</evidence>
<dbReference type="AlphaFoldDB" id="A0A926IEL3"/>